<dbReference type="InterPro" id="IPR000067">
    <property type="entry name" value="FlgMring_FliF"/>
</dbReference>
<feature type="transmembrane region" description="Helical" evidence="11">
    <location>
        <begin position="21"/>
        <end position="43"/>
    </location>
</feature>
<evidence type="ECO:0000256" key="7">
    <source>
        <dbReference type="ARBA" id="ARBA00023136"/>
    </source>
</evidence>
<dbReference type="GO" id="GO:0009431">
    <property type="term" value="C:bacterial-type flagellum basal body, MS ring"/>
    <property type="evidence" value="ECO:0007669"/>
    <property type="project" value="InterPro"/>
</dbReference>
<dbReference type="Pfam" id="PF08345">
    <property type="entry name" value="YscJ_FliF_C"/>
    <property type="match status" value="1"/>
</dbReference>
<evidence type="ECO:0000256" key="2">
    <source>
        <dbReference type="ARBA" id="ARBA00004651"/>
    </source>
</evidence>
<evidence type="ECO:0000256" key="6">
    <source>
        <dbReference type="ARBA" id="ARBA00022989"/>
    </source>
</evidence>
<evidence type="ECO:0000256" key="1">
    <source>
        <dbReference type="ARBA" id="ARBA00004117"/>
    </source>
</evidence>
<reference evidence="14 15" key="1">
    <citation type="journal article" date="2010" name="Nature">
        <title>Nitrite-driven anaerobic methane oxidation by oxygenic bacteria.</title>
        <authorList>
            <person name="Ettwig K.F."/>
            <person name="Butler M.K."/>
            <person name="Le Paslier D."/>
            <person name="Pelletier E."/>
            <person name="Mangenot S."/>
            <person name="Kuypers M.M.M."/>
            <person name="Schreiber F."/>
            <person name="Dutilh B.E."/>
            <person name="Zedelius J."/>
            <person name="de Beer D."/>
            <person name="Gloerich J."/>
            <person name="Wessels H.J.C.T."/>
            <person name="van Allen T."/>
            <person name="Luesken F."/>
            <person name="Wu M."/>
            <person name="van de Pas-Schoonen K.T."/>
            <person name="Op den Camp H.J.M."/>
            <person name="Janssen-Megens E.M."/>
            <person name="Francoijs K-J."/>
            <person name="Stunnenberg H."/>
            <person name="Weissenbach J."/>
            <person name="Jetten M.S.M."/>
            <person name="Strous M."/>
        </authorList>
    </citation>
    <scope>NUCLEOTIDE SEQUENCE [LARGE SCALE GENOMIC DNA]</scope>
</reference>
<dbReference type="GO" id="GO:0005886">
    <property type="term" value="C:plasma membrane"/>
    <property type="evidence" value="ECO:0007669"/>
    <property type="project" value="UniProtKB-SubCell"/>
</dbReference>
<dbReference type="InterPro" id="IPR045851">
    <property type="entry name" value="AMP-bd_C_sf"/>
</dbReference>
<protein>
    <recommendedName>
        <fullName evidence="9">Flagellar M-ring protein</fullName>
    </recommendedName>
</protein>
<evidence type="ECO:0000256" key="10">
    <source>
        <dbReference type="SAM" id="MobiDB-lite"/>
    </source>
</evidence>
<dbReference type="InterPro" id="IPR006182">
    <property type="entry name" value="FliF_N_dom"/>
</dbReference>
<evidence type="ECO:0000256" key="3">
    <source>
        <dbReference type="ARBA" id="ARBA00007971"/>
    </source>
</evidence>
<evidence type="ECO:0000256" key="4">
    <source>
        <dbReference type="ARBA" id="ARBA00022475"/>
    </source>
</evidence>
<evidence type="ECO:0000256" key="5">
    <source>
        <dbReference type="ARBA" id="ARBA00022692"/>
    </source>
</evidence>
<dbReference type="InterPro" id="IPR013556">
    <property type="entry name" value="Flag_M-ring_C"/>
</dbReference>
<dbReference type="PRINTS" id="PR01009">
    <property type="entry name" value="FLGMRINGFLIF"/>
</dbReference>
<evidence type="ECO:0000256" key="9">
    <source>
        <dbReference type="PIRNR" id="PIRNR004862"/>
    </source>
</evidence>
<keyword evidence="14" id="KW-0969">Cilium</keyword>
<dbReference type="PATRIC" id="fig|671143.5.peg.1554"/>
<dbReference type="GO" id="GO:0071973">
    <property type="term" value="P:bacterial-type flagellum-dependent cell motility"/>
    <property type="evidence" value="ECO:0007669"/>
    <property type="project" value="InterPro"/>
</dbReference>
<feature type="compositionally biased region" description="Polar residues" evidence="10">
    <location>
        <begin position="315"/>
        <end position="331"/>
    </location>
</feature>
<evidence type="ECO:0000259" key="12">
    <source>
        <dbReference type="Pfam" id="PF01514"/>
    </source>
</evidence>
<dbReference type="eggNOG" id="COG1766">
    <property type="taxonomic scope" value="Bacteria"/>
</dbReference>
<dbReference type="EMBL" id="FP565575">
    <property type="protein sequence ID" value="CBE68814.1"/>
    <property type="molecule type" value="Genomic_DNA"/>
</dbReference>
<dbReference type="AlphaFoldDB" id="D5MGD3"/>
<feature type="domain" description="Flagellar M-ring N-terminal" evidence="12">
    <location>
        <begin position="46"/>
        <end position="220"/>
    </location>
</feature>
<feature type="compositionally biased region" description="Basic and acidic residues" evidence="10">
    <location>
        <begin position="276"/>
        <end position="294"/>
    </location>
</feature>
<dbReference type="PANTHER" id="PTHR30046">
    <property type="entry name" value="FLAGELLAR M-RING PROTEIN"/>
    <property type="match status" value="1"/>
</dbReference>
<keyword evidence="6 11" id="KW-1133">Transmembrane helix</keyword>
<dbReference type="InterPro" id="IPR043427">
    <property type="entry name" value="YscJ/FliF"/>
</dbReference>
<evidence type="ECO:0000256" key="8">
    <source>
        <dbReference type="ARBA" id="ARBA00023143"/>
    </source>
</evidence>
<evidence type="ECO:0000313" key="15">
    <source>
        <dbReference type="Proteomes" id="UP000006898"/>
    </source>
</evidence>
<keyword evidence="14" id="KW-0966">Cell projection</keyword>
<name>D5MGD3_METO1</name>
<keyword evidence="7 11" id="KW-0472">Membrane</keyword>
<dbReference type="STRING" id="671143.DAMO_1756"/>
<organism evidence="14 15">
    <name type="scientific">Methylomirabilis oxygeniifera</name>
    <dbReference type="NCBI Taxonomy" id="671143"/>
    <lineage>
        <taxon>Bacteria</taxon>
        <taxon>Candidatus Methylomirabilota</taxon>
        <taxon>Candidatus Methylomirabilia</taxon>
        <taxon>Candidatus Methylomirabilales</taxon>
        <taxon>Candidatus Methylomirabilaceae</taxon>
        <taxon>Candidatus Methylomirabilis</taxon>
    </lineage>
</organism>
<evidence type="ECO:0000259" key="13">
    <source>
        <dbReference type="Pfam" id="PF08345"/>
    </source>
</evidence>
<evidence type="ECO:0000256" key="11">
    <source>
        <dbReference type="SAM" id="Phobius"/>
    </source>
</evidence>
<gene>
    <name evidence="14" type="primary">fliF</name>
    <name evidence="14" type="ORF">DAMO_1756</name>
</gene>
<dbReference type="PIRSF" id="PIRSF004862">
    <property type="entry name" value="FliF"/>
    <property type="match status" value="1"/>
</dbReference>
<dbReference type="NCBIfam" id="TIGR00206">
    <property type="entry name" value="fliF"/>
    <property type="match status" value="1"/>
</dbReference>
<feature type="transmembrane region" description="Helical" evidence="11">
    <location>
        <begin position="439"/>
        <end position="462"/>
    </location>
</feature>
<keyword evidence="4" id="KW-1003">Cell membrane</keyword>
<dbReference type="Proteomes" id="UP000006898">
    <property type="component" value="Chromosome"/>
</dbReference>
<dbReference type="GO" id="GO:0003774">
    <property type="term" value="F:cytoskeletal motor activity"/>
    <property type="evidence" value="ECO:0007669"/>
    <property type="project" value="InterPro"/>
</dbReference>
<dbReference type="PANTHER" id="PTHR30046:SF0">
    <property type="entry name" value="FLAGELLAR M-RING PROTEIN"/>
    <property type="match status" value="1"/>
</dbReference>
<dbReference type="HOGENOM" id="CLU_028108_1_1_0"/>
<keyword evidence="14" id="KW-0282">Flagellum</keyword>
<keyword evidence="5 11" id="KW-0812">Transmembrane</keyword>
<comment type="similarity">
    <text evidence="3 9">Belongs to the FliF family.</text>
</comment>
<comment type="function">
    <text evidence="9">The M ring may be actively involved in energy transduction.</text>
</comment>
<proteinExistence type="inferred from homology"/>
<dbReference type="KEGG" id="mox:DAMO_1756"/>
<dbReference type="Gene3D" id="3.30.300.30">
    <property type="match status" value="1"/>
</dbReference>
<feature type="region of interest" description="Disordered" evidence="10">
    <location>
        <begin position="276"/>
        <end position="337"/>
    </location>
</feature>
<evidence type="ECO:0000313" key="14">
    <source>
        <dbReference type="EMBL" id="CBE68814.1"/>
    </source>
</evidence>
<feature type="domain" description="Flagellar M-ring C-terminal" evidence="13">
    <location>
        <begin position="253"/>
        <end position="420"/>
    </location>
</feature>
<accession>D5MGD3</accession>
<keyword evidence="8 9" id="KW-0975">Bacterial flagellum</keyword>
<comment type="subcellular location">
    <subcellularLocation>
        <location evidence="1 9">Bacterial flagellum basal body</location>
    </subcellularLocation>
    <subcellularLocation>
        <location evidence="2">Cell membrane</location>
        <topology evidence="2">Multi-pass membrane protein</topology>
    </subcellularLocation>
</comment>
<dbReference type="Pfam" id="PF01514">
    <property type="entry name" value="YscJ_FliF"/>
    <property type="match status" value="1"/>
</dbReference>
<sequence>MPDAITKVVELFKQVWGGLGLTGRALTVLVGGGALTALLWMVFSTHRPDMTTLFSQLNPSDAGAIVDELKSGKVSYRVVDGGTRILVPSAVVHEIRLHLATRGLPQGGGVGFEIFDRTTLGTTDFVQRLNYQRALQGELARTIGQLKEVTAARVHLALPQPSVFTEQEKPATASVVLNLRPGARLTPEQVRGIVHLVSSSVEGLNADRITVVDTSGKLIARPAEGRLGAGSTGQFEAQEAVEGELERRVRTMLEEILGPNKATVRVAAQMDFTSVERTEERFDPRGVIKSEQRTTETQQSVTASPAAVAGVASNVPDQTATPSQSGQSTAKSTKEAETVQYDVSKVLERKVFSPGELKRVSVAVMVDGTYKPVPDGKGGERKEYVPRKSDELEKIKVAVKNAVGFSAARGDEVEVVEFPFDTSATEKERALMEEAERKAFWYSLVKPVLMGVGVLLVLVFGLRPLIRSLKERRLPTFDTPGMLSMSQPGPTAIETGPDQAPALDVASDDPLRTGLMELARNNPNVVAQLVRAWMVKRPS</sequence>